<sequence>MLETNLVRDFGSSWRTARRKPETVDDHESRRVKVEDIPVIRNYPGVFPKDLSGLPLSRELEFRIDLIPGAMPVAKSLYRLEPTKLQELSNQIKEIQDKGFIQPSSSPWGALVFFVKKKDGLFRMYIYYRELNKLTIKNCYPLPRINDLFDQFPGSWMRYGHFEFTVMPFGLTNAPAYKEEHEVHLKLILELLERHKLFGKISKCEFGYNRRFILNFSKISKPPTLLTQKDKKLEWGDKQENTFQTLKGTLCDALILAFPEGAYDFVFERKEDGGLYFVERIWVPAYGNLRTLIMDEAHTTKYYVRPGADKMYYDLRDLYWWPRMKRDIATYVIIDRLTKSAYFLAVHEDYKTEKLARLYINDIVKRHGVPVSIISDRDSHFTSQFWQSLQKALGTQLDLSTAYYPQTDGQSEHAIQSMEDMLKACAIDFGGNWDTHLPLVEFSYNNSYHSSVKCAPFEALYGRKCQTPIAWVEVGERKLIGLKIV</sequence>
<dbReference type="SUPFAM" id="SSF56672">
    <property type="entry name" value="DNA/RNA polymerases"/>
    <property type="match status" value="1"/>
</dbReference>
<proteinExistence type="predicted"/>
<dbReference type="InterPro" id="IPR041588">
    <property type="entry name" value="Integrase_H2C2"/>
</dbReference>
<dbReference type="InterPro" id="IPR036397">
    <property type="entry name" value="RNaseH_sf"/>
</dbReference>
<keyword evidence="3" id="KW-1185">Reference proteome</keyword>
<dbReference type="CDD" id="cd01647">
    <property type="entry name" value="RT_LTR"/>
    <property type="match status" value="1"/>
</dbReference>
<dbReference type="InterPro" id="IPR050951">
    <property type="entry name" value="Retrovirus_Pol_polyprotein"/>
</dbReference>
<dbReference type="Gene3D" id="3.30.70.270">
    <property type="match status" value="1"/>
</dbReference>
<dbReference type="InterPro" id="IPR001584">
    <property type="entry name" value="Integrase_cat-core"/>
</dbReference>
<dbReference type="Gene3D" id="3.10.10.10">
    <property type="entry name" value="HIV Type 1 Reverse Transcriptase, subunit A, domain 1"/>
    <property type="match status" value="1"/>
</dbReference>
<gene>
    <name evidence="2" type="ORF">Tco_1030035</name>
</gene>
<dbReference type="PANTHER" id="PTHR37984:SF15">
    <property type="entry name" value="INTEGRASE CATALYTIC DOMAIN-CONTAINING PROTEIN"/>
    <property type="match status" value="1"/>
</dbReference>
<dbReference type="InterPro" id="IPR043128">
    <property type="entry name" value="Rev_trsase/Diguanyl_cyclase"/>
</dbReference>
<dbReference type="InterPro" id="IPR012337">
    <property type="entry name" value="RNaseH-like_sf"/>
</dbReference>
<protein>
    <submittedName>
        <fullName evidence="2">Reverse transcriptase domain-containing protein</fullName>
    </submittedName>
</protein>
<dbReference type="InterPro" id="IPR043502">
    <property type="entry name" value="DNA/RNA_pol_sf"/>
</dbReference>
<dbReference type="SUPFAM" id="SSF53098">
    <property type="entry name" value="Ribonuclease H-like"/>
    <property type="match status" value="1"/>
</dbReference>
<comment type="caution">
    <text evidence="2">The sequence shown here is derived from an EMBL/GenBank/DDBJ whole genome shotgun (WGS) entry which is preliminary data.</text>
</comment>
<accession>A0ABQ5G581</accession>
<evidence type="ECO:0000313" key="3">
    <source>
        <dbReference type="Proteomes" id="UP001151760"/>
    </source>
</evidence>
<dbReference type="EMBL" id="BQNB010018106">
    <property type="protein sequence ID" value="GJT70749.1"/>
    <property type="molecule type" value="Genomic_DNA"/>
</dbReference>
<feature type="domain" description="Integrase catalytic" evidence="1">
    <location>
        <begin position="302"/>
        <end position="464"/>
    </location>
</feature>
<evidence type="ECO:0000259" key="1">
    <source>
        <dbReference type="PROSITE" id="PS50994"/>
    </source>
</evidence>
<dbReference type="Gene3D" id="3.30.420.10">
    <property type="entry name" value="Ribonuclease H-like superfamily/Ribonuclease H"/>
    <property type="match status" value="1"/>
</dbReference>
<evidence type="ECO:0000313" key="2">
    <source>
        <dbReference type="EMBL" id="GJT70749.1"/>
    </source>
</evidence>
<reference evidence="2" key="1">
    <citation type="journal article" date="2022" name="Int. J. Mol. Sci.">
        <title>Draft Genome of Tanacetum Coccineum: Genomic Comparison of Closely Related Tanacetum-Family Plants.</title>
        <authorList>
            <person name="Yamashiro T."/>
            <person name="Shiraishi A."/>
            <person name="Nakayama K."/>
            <person name="Satake H."/>
        </authorList>
    </citation>
    <scope>NUCLEOTIDE SEQUENCE</scope>
</reference>
<reference evidence="2" key="2">
    <citation type="submission" date="2022-01" db="EMBL/GenBank/DDBJ databases">
        <authorList>
            <person name="Yamashiro T."/>
            <person name="Shiraishi A."/>
            <person name="Satake H."/>
            <person name="Nakayama K."/>
        </authorList>
    </citation>
    <scope>NUCLEOTIDE SEQUENCE</scope>
</reference>
<keyword evidence="2" id="KW-0808">Transferase</keyword>
<dbReference type="Proteomes" id="UP001151760">
    <property type="component" value="Unassembled WGS sequence"/>
</dbReference>
<dbReference type="Pfam" id="PF17921">
    <property type="entry name" value="Integrase_H2C2"/>
    <property type="match status" value="1"/>
</dbReference>
<keyword evidence="2" id="KW-0695">RNA-directed DNA polymerase</keyword>
<dbReference type="GO" id="GO:0003964">
    <property type="term" value="F:RNA-directed DNA polymerase activity"/>
    <property type="evidence" value="ECO:0007669"/>
    <property type="project" value="UniProtKB-KW"/>
</dbReference>
<dbReference type="PANTHER" id="PTHR37984">
    <property type="entry name" value="PROTEIN CBG26694"/>
    <property type="match status" value="1"/>
</dbReference>
<dbReference type="PROSITE" id="PS50994">
    <property type="entry name" value="INTEGRASE"/>
    <property type="match status" value="1"/>
</dbReference>
<organism evidence="2 3">
    <name type="scientific">Tanacetum coccineum</name>
    <dbReference type="NCBI Taxonomy" id="301880"/>
    <lineage>
        <taxon>Eukaryota</taxon>
        <taxon>Viridiplantae</taxon>
        <taxon>Streptophyta</taxon>
        <taxon>Embryophyta</taxon>
        <taxon>Tracheophyta</taxon>
        <taxon>Spermatophyta</taxon>
        <taxon>Magnoliopsida</taxon>
        <taxon>eudicotyledons</taxon>
        <taxon>Gunneridae</taxon>
        <taxon>Pentapetalae</taxon>
        <taxon>asterids</taxon>
        <taxon>campanulids</taxon>
        <taxon>Asterales</taxon>
        <taxon>Asteraceae</taxon>
        <taxon>Asteroideae</taxon>
        <taxon>Anthemideae</taxon>
        <taxon>Anthemidinae</taxon>
        <taxon>Tanacetum</taxon>
    </lineage>
</organism>
<keyword evidence="2" id="KW-0548">Nucleotidyltransferase</keyword>
<name>A0ABQ5G581_9ASTR</name>